<feature type="compositionally biased region" description="Polar residues" evidence="4">
    <location>
        <begin position="968"/>
        <end position="990"/>
    </location>
</feature>
<evidence type="ECO:0000256" key="3">
    <source>
        <dbReference type="SAM" id="Coils"/>
    </source>
</evidence>
<keyword evidence="2 3" id="KW-0175">Coiled coil</keyword>
<dbReference type="AlphaFoldDB" id="A0A8J6FD42"/>
<sequence>MEEKLQIRASIGSKLPKFGGSKSSGTFIQREPNGTHSTLSKPNLAGEKHSDLGRTSGFSLNWRKLKCQQDAPISREVPCTVPEKRFPQYQMAMEKDPQKVMKQSNMLSQKEDLNENLLSNSNKFSKGTQFGRAHFTRLNGCKTQVNGFYTNKPPTGLHRPRANSATSRNFPSKVLSSENKPMSSVRRSQSFSHSVQNSLLPNAHLTRSHSFNREVDPTRPYQSQHIPMQTFLRQNALTRTVKQYGLPNGNDPPMKSSFARTYSVGSSLGLKKPGLLNGPAVTVPLGYRMSRPSLQKTNRFHLNRENICEDNKGPPSAPVMDKMEQLPNGTCQVTDAQNDMEDLDIEDCPSWENLEKQNCKDSFYSEDVDELSISSLSSSDKNDLSEDFSDDFIDLEDGNKTLTDVESENKMPEKPSEELLGELQDRKQIDVRHSDERIGVNVSVQSKAEMSSAPYRENGISPDMDYRDPSSLELSPSDSSDGTYMWDEEGMEPIGNVHPCGSYDSSEMNSLVRKVENMSHFERTERSLRQQQVFWKRAPPRLNGQEQYHLSNPDHYHNGMGSSFLESPTDHRESYGSPNFYPPSPRSNQIMPFRENTVMLDEMTLCHMVQDCTTVKTQLLKLKRLLQQEGDPESPLQEVQQFVPTTPEPQDSDPLLKTEDLLREIQQLKEESKKKDETIKHLQQQLKTTCKCQKESQDPKMVKPKQHDKYTQTTWRRSAVSRDTATLTEVPENELSDLLSTRLKIDDVDDNPEYVKEKANSNNHEQLDNNRNLRPQALDVLTPLLVGAKKDIKLKDNVNSAEIPKSKTLQLLRPKMHNALAQKGVTNTVSSNPSLKEPQKSIMSSSASLIQGSNDSQSVVQKSQPVVNNDCLLHQPVTQVFSNSATSNMNSLYSAVHSQSHITAPGTKHLSRNSPPSASNDKMSSEVALPTEIRVPAAETSKPTSKLIPKGSMLKPPSKLKKPTSSKCDASSELQKSPIKVSTTVITRPLSNKKESLQENESLLPKRQSRLPQPKAH</sequence>
<proteinExistence type="inferred from homology"/>
<dbReference type="GO" id="GO:0015630">
    <property type="term" value="C:microtubule cytoskeleton"/>
    <property type="evidence" value="ECO:0007669"/>
    <property type="project" value="TreeGrafter"/>
</dbReference>
<name>A0A8J6FD42_ELECQ</name>
<protein>
    <recommendedName>
        <fullName evidence="7">Coiled-coil serine rich protein 2</fullName>
    </recommendedName>
</protein>
<evidence type="ECO:0000256" key="4">
    <source>
        <dbReference type="SAM" id="MobiDB-lite"/>
    </source>
</evidence>
<organism evidence="5 6">
    <name type="scientific">Eleutherodactylus coqui</name>
    <name type="common">Puerto Rican coqui</name>
    <dbReference type="NCBI Taxonomy" id="57060"/>
    <lineage>
        <taxon>Eukaryota</taxon>
        <taxon>Metazoa</taxon>
        <taxon>Chordata</taxon>
        <taxon>Craniata</taxon>
        <taxon>Vertebrata</taxon>
        <taxon>Euteleostomi</taxon>
        <taxon>Amphibia</taxon>
        <taxon>Batrachia</taxon>
        <taxon>Anura</taxon>
        <taxon>Neobatrachia</taxon>
        <taxon>Hyloidea</taxon>
        <taxon>Eleutherodactylidae</taxon>
        <taxon>Eleutherodactylinae</taxon>
        <taxon>Eleutherodactylus</taxon>
        <taxon>Eleutherodactylus</taxon>
    </lineage>
</organism>
<dbReference type="GO" id="GO:0001578">
    <property type="term" value="P:microtubule bundle formation"/>
    <property type="evidence" value="ECO:0007669"/>
    <property type="project" value="TreeGrafter"/>
</dbReference>
<dbReference type="EMBL" id="WNTK01000004">
    <property type="protein sequence ID" value="KAG9485231.1"/>
    <property type="molecule type" value="Genomic_DNA"/>
</dbReference>
<evidence type="ECO:0000256" key="2">
    <source>
        <dbReference type="ARBA" id="ARBA00023054"/>
    </source>
</evidence>
<feature type="compositionally biased region" description="Polar residues" evidence="4">
    <location>
        <begin position="163"/>
        <end position="182"/>
    </location>
</feature>
<feature type="compositionally biased region" description="Polar residues" evidence="4">
    <location>
        <begin position="912"/>
        <end position="922"/>
    </location>
</feature>
<dbReference type="PANTHER" id="PTHR22461:SF2">
    <property type="entry name" value="SERINE-RICH COILED-COIL DOMAIN-CONTAINING PROTEIN 2"/>
    <property type="match status" value="1"/>
</dbReference>
<feature type="region of interest" description="Disordered" evidence="4">
    <location>
        <begin position="629"/>
        <end position="654"/>
    </location>
</feature>
<feature type="region of interest" description="Disordered" evidence="4">
    <location>
        <begin position="549"/>
        <end position="588"/>
    </location>
</feature>
<feature type="compositionally biased region" description="Polar residues" evidence="4">
    <location>
        <begin position="21"/>
        <end position="41"/>
    </location>
</feature>
<evidence type="ECO:0000313" key="5">
    <source>
        <dbReference type="EMBL" id="KAG9485231.1"/>
    </source>
</evidence>
<dbReference type="GO" id="GO:0008017">
    <property type="term" value="F:microtubule binding"/>
    <property type="evidence" value="ECO:0007669"/>
    <property type="project" value="TreeGrafter"/>
</dbReference>
<feature type="region of interest" description="Disordered" evidence="4">
    <location>
        <begin position="904"/>
        <end position="1017"/>
    </location>
</feature>
<dbReference type="OrthoDB" id="9948757at2759"/>
<comment type="caution">
    <text evidence="5">The sequence shown here is derived from an EMBL/GenBank/DDBJ whole genome shotgun (WGS) entry which is preliminary data.</text>
</comment>
<feature type="region of interest" description="Disordered" evidence="4">
    <location>
        <begin position="146"/>
        <end position="183"/>
    </location>
</feature>
<evidence type="ECO:0008006" key="7">
    <source>
        <dbReference type="Google" id="ProtNLM"/>
    </source>
</evidence>
<evidence type="ECO:0000313" key="6">
    <source>
        <dbReference type="Proteomes" id="UP000770717"/>
    </source>
</evidence>
<feature type="compositionally biased region" description="Low complexity" evidence="4">
    <location>
        <begin position="471"/>
        <end position="481"/>
    </location>
</feature>
<gene>
    <name evidence="5" type="ORF">GDO78_008358</name>
</gene>
<feature type="compositionally biased region" description="Acidic residues" evidence="4">
    <location>
        <begin position="385"/>
        <end position="396"/>
    </location>
</feature>
<feature type="region of interest" description="Disordered" evidence="4">
    <location>
        <begin position="375"/>
        <end position="481"/>
    </location>
</feature>
<feature type="region of interest" description="Disordered" evidence="4">
    <location>
        <begin position="1"/>
        <end position="55"/>
    </location>
</feature>
<keyword evidence="6" id="KW-1185">Reference proteome</keyword>
<comment type="similarity">
    <text evidence="1">Belongs to the CCSER family.</text>
</comment>
<evidence type="ECO:0000256" key="1">
    <source>
        <dbReference type="ARBA" id="ARBA00010949"/>
    </source>
</evidence>
<reference evidence="5" key="1">
    <citation type="thesis" date="2020" institute="ProQuest LLC" country="789 East Eisenhower Parkway, Ann Arbor, MI, USA">
        <title>Comparative Genomics and Chromosome Evolution.</title>
        <authorList>
            <person name="Mudd A.B."/>
        </authorList>
    </citation>
    <scope>NUCLEOTIDE SEQUENCE</scope>
    <source>
        <strain evidence="5">HN-11 Male</strain>
        <tissue evidence="5">Kidney and liver</tissue>
    </source>
</reference>
<feature type="coiled-coil region" evidence="3">
    <location>
        <begin position="655"/>
        <end position="685"/>
    </location>
</feature>
<dbReference type="InterPro" id="IPR029627">
    <property type="entry name" value="CCSER"/>
</dbReference>
<dbReference type="Proteomes" id="UP000770717">
    <property type="component" value="Unassembled WGS sequence"/>
</dbReference>
<dbReference type="PANTHER" id="PTHR22461">
    <property type="entry name" value="SERINE-RICH COILED-COIL DOMAIN-CONTAINING PROTEIN 2-RELATED"/>
    <property type="match status" value="1"/>
</dbReference>
<accession>A0A8J6FD42</accession>
<feature type="compositionally biased region" description="Basic and acidic residues" evidence="4">
    <location>
        <begin position="407"/>
        <end position="438"/>
    </location>
</feature>